<feature type="compositionally biased region" description="Basic and acidic residues" evidence="1">
    <location>
        <begin position="384"/>
        <end position="406"/>
    </location>
</feature>
<evidence type="ECO:0000259" key="3">
    <source>
        <dbReference type="Pfam" id="PF24714"/>
    </source>
</evidence>
<evidence type="ECO:0000313" key="5">
    <source>
        <dbReference type="Proteomes" id="UP001412067"/>
    </source>
</evidence>
<keyword evidence="2" id="KW-1133">Transmembrane helix</keyword>
<feature type="region of interest" description="Disordered" evidence="1">
    <location>
        <begin position="473"/>
        <end position="522"/>
    </location>
</feature>
<dbReference type="Gene3D" id="1.25.10.10">
    <property type="entry name" value="Leucine-rich Repeat Variant"/>
    <property type="match status" value="1"/>
</dbReference>
<feature type="transmembrane region" description="Helical" evidence="2">
    <location>
        <begin position="654"/>
        <end position="674"/>
    </location>
</feature>
<keyword evidence="5" id="KW-1185">Reference proteome</keyword>
<dbReference type="InterPro" id="IPR057600">
    <property type="entry name" value="TORTIFOLIA1/SINE1-2_N"/>
</dbReference>
<feature type="region of interest" description="Disordered" evidence="1">
    <location>
        <begin position="563"/>
        <end position="603"/>
    </location>
</feature>
<evidence type="ECO:0000313" key="4">
    <source>
        <dbReference type="EMBL" id="KAK8968902.1"/>
    </source>
</evidence>
<reference evidence="4 5" key="1">
    <citation type="journal article" date="2022" name="Nat. Plants">
        <title>Genomes of leafy and leafless Platanthera orchids illuminate the evolution of mycoheterotrophy.</title>
        <authorList>
            <person name="Li M.H."/>
            <person name="Liu K.W."/>
            <person name="Li Z."/>
            <person name="Lu H.C."/>
            <person name="Ye Q.L."/>
            <person name="Zhang D."/>
            <person name="Wang J.Y."/>
            <person name="Li Y.F."/>
            <person name="Zhong Z.M."/>
            <person name="Liu X."/>
            <person name="Yu X."/>
            <person name="Liu D.K."/>
            <person name="Tu X.D."/>
            <person name="Liu B."/>
            <person name="Hao Y."/>
            <person name="Liao X.Y."/>
            <person name="Jiang Y.T."/>
            <person name="Sun W.H."/>
            <person name="Chen J."/>
            <person name="Chen Y.Q."/>
            <person name="Ai Y."/>
            <person name="Zhai J.W."/>
            <person name="Wu S.S."/>
            <person name="Zhou Z."/>
            <person name="Hsiao Y.Y."/>
            <person name="Wu W.L."/>
            <person name="Chen Y.Y."/>
            <person name="Lin Y.F."/>
            <person name="Hsu J.L."/>
            <person name="Li C.Y."/>
            <person name="Wang Z.W."/>
            <person name="Zhao X."/>
            <person name="Zhong W.Y."/>
            <person name="Ma X.K."/>
            <person name="Ma L."/>
            <person name="Huang J."/>
            <person name="Chen G.Z."/>
            <person name="Huang M.Z."/>
            <person name="Huang L."/>
            <person name="Peng D.H."/>
            <person name="Luo Y.B."/>
            <person name="Zou S.Q."/>
            <person name="Chen S.P."/>
            <person name="Lan S."/>
            <person name="Tsai W.C."/>
            <person name="Van de Peer Y."/>
            <person name="Liu Z.J."/>
        </authorList>
    </citation>
    <scope>NUCLEOTIDE SEQUENCE [LARGE SCALE GENOMIC DNA]</scope>
    <source>
        <strain evidence="4">Lor288</strain>
    </source>
</reference>
<dbReference type="EMBL" id="JBBWWR010000003">
    <property type="protein sequence ID" value="KAK8968902.1"/>
    <property type="molecule type" value="Genomic_DNA"/>
</dbReference>
<dbReference type="PANTHER" id="PTHR31355">
    <property type="entry name" value="MICROTUBULE-ASSOCIATED PROTEIN TORTIFOLIA1"/>
    <property type="match status" value="1"/>
</dbReference>
<dbReference type="InterPro" id="IPR033337">
    <property type="entry name" value="TORTIFOLIA1/SINE1-2"/>
</dbReference>
<evidence type="ECO:0000256" key="1">
    <source>
        <dbReference type="SAM" id="MobiDB-lite"/>
    </source>
</evidence>
<dbReference type="Pfam" id="PF24714">
    <property type="entry name" value="TOR1L1_N"/>
    <property type="match status" value="1"/>
</dbReference>
<dbReference type="InterPro" id="IPR016024">
    <property type="entry name" value="ARM-type_fold"/>
</dbReference>
<feature type="domain" description="TORTIFOLIA1/SINE1-2 N-terminal" evidence="3">
    <location>
        <begin position="76"/>
        <end position="357"/>
    </location>
</feature>
<feature type="compositionally biased region" description="Polar residues" evidence="1">
    <location>
        <begin position="504"/>
        <end position="522"/>
    </location>
</feature>
<accession>A0ABR2MYG4</accession>
<dbReference type="InterPro" id="IPR011989">
    <property type="entry name" value="ARM-like"/>
</dbReference>
<name>A0ABR2MYG4_9ASPA</name>
<comment type="caution">
    <text evidence="4">The sequence shown here is derived from an EMBL/GenBank/DDBJ whole genome shotgun (WGS) entry which is preliminary data.</text>
</comment>
<evidence type="ECO:0000256" key="2">
    <source>
        <dbReference type="SAM" id="Phobius"/>
    </source>
</evidence>
<organism evidence="4 5">
    <name type="scientific">Platanthera guangdongensis</name>
    <dbReference type="NCBI Taxonomy" id="2320717"/>
    <lineage>
        <taxon>Eukaryota</taxon>
        <taxon>Viridiplantae</taxon>
        <taxon>Streptophyta</taxon>
        <taxon>Embryophyta</taxon>
        <taxon>Tracheophyta</taxon>
        <taxon>Spermatophyta</taxon>
        <taxon>Magnoliopsida</taxon>
        <taxon>Liliopsida</taxon>
        <taxon>Asparagales</taxon>
        <taxon>Orchidaceae</taxon>
        <taxon>Orchidoideae</taxon>
        <taxon>Orchideae</taxon>
        <taxon>Orchidinae</taxon>
        <taxon>Platanthera</taxon>
    </lineage>
</organism>
<proteinExistence type="predicted"/>
<gene>
    <name evidence="4" type="ORF">KSP40_PGU003298</name>
</gene>
<dbReference type="SUPFAM" id="SSF48371">
    <property type="entry name" value="ARM repeat"/>
    <property type="match status" value="1"/>
</dbReference>
<sequence>MLRRCDEGFRGGEVRRSRDELRRLRDKAKANIAKFAVLYNQKASFQAKKAVLSCFVLAGRCSILVLDMGRNLSPLVQEELDKLEKDAESRKLAMKALKSYATNIDTKAIPQFLAQVSETSSQGSPSGECTISLFEVLARVHGRNIIPQIGSIMTTIIRTLSTSAGSFPLHQACSKVVPAIARYGIDPSAPDVEKRMIICSLSMPLSNALMSSHESLASGSALCLKALVESNNWKFASDDTINDVCLKVAGALEEKTTQTNSHMGLAMALAKHNPSIAEAYVGSLLRSGLHLLAVGSTENNSQKRFAAIQMINFLMKCIDARSISSELADVVDAMEKCQADHMPFVKGAAFEALQTAKSIASQKGSKCDVSCSPTTILKFHRRNEKSPPVHSEKLDKPSSVEFRSPESHTIASSIRNVDFTDSPSSVKHITSNSEYNGRQAQRRLWMNDLGGVDLSFKDSFFIKAFPITGVEKDERDQVKEEEEHEMSESQSENTDSFNGFVLSNEGSAQSPETTPSPQNSSKVLICADTKSMRIDETFEKSRQQLGFDDIKIFTTPRKLMRSLQNQNDDKKEVSSPVPCRSQREPAEDSDFPDSDISTVSKDTSISDTECVRQSIESVSSTADPVEDEGIEDISISAAADLDRVQMEMVWHKKAFFVFVCGLGMVLLASIMSIMRDGDDEIFYGLVPT</sequence>
<dbReference type="PANTHER" id="PTHR31355:SF4">
    <property type="entry name" value="TOG DOMAIN-CONTAINING PROTEIN"/>
    <property type="match status" value="1"/>
</dbReference>
<keyword evidence="2" id="KW-0812">Transmembrane</keyword>
<dbReference type="Proteomes" id="UP001412067">
    <property type="component" value="Unassembled WGS sequence"/>
</dbReference>
<protein>
    <recommendedName>
        <fullName evidence="3">TORTIFOLIA1/SINE1-2 N-terminal domain-containing protein</fullName>
    </recommendedName>
</protein>
<keyword evidence="2" id="KW-0472">Membrane</keyword>
<feature type="region of interest" description="Disordered" evidence="1">
    <location>
        <begin position="382"/>
        <end position="407"/>
    </location>
</feature>